<keyword evidence="2" id="KW-1185">Reference proteome</keyword>
<gene>
    <name evidence="1" type="ORF">DM02DRAFT_610630</name>
</gene>
<protein>
    <submittedName>
        <fullName evidence="1">Uncharacterized protein</fullName>
    </submittedName>
</protein>
<organism evidence="1 2">
    <name type="scientific">Periconia macrospinosa</name>
    <dbReference type="NCBI Taxonomy" id="97972"/>
    <lineage>
        <taxon>Eukaryota</taxon>
        <taxon>Fungi</taxon>
        <taxon>Dikarya</taxon>
        <taxon>Ascomycota</taxon>
        <taxon>Pezizomycotina</taxon>
        <taxon>Dothideomycetes</taxon>
        <taxon>Pleosporomycetidae</taxon>
        <taxon>Pleosporales</taxon>
        <taxon>Massarineae</taxon>
        <taxon>Periconiaceae</taxon>
        <taxon>Periconia</taxon>
    </lineage>
</organism>
<dbReference type="Proteomes" id="UP000244855">
    <property type="component" value="Unassembled WGS sequence"/>
</dbReference>
<proteinExistence type="predicted"/>
<evidence type="ECO:0000313" key="2">
    <source>
        <dbReference type="Proteomes" id="UP000244855"/>
    </source>
</evidence>
<sequence length="117" mass="13908">MCFFDQHRFACGDWKWGHFRQHCAKEYRIGETCGMKLIMQTVPVAQKCRLCEKIDTKERRKQAEVERVHRWGRDGNKFRASIEKSMEAIKGLEYEIQELSYERMRRLQGIGNLSAHA</sequence>
<accession>A0A2V1E4Z1</accession>
<dbReference type="AlphaFoldDB" id="A0A2V1E4Z1"/>
<evidence type="ECO:0000313" key="1">
    <source>
        <dbReference type="EMBL" id="PVI05648.1"/>
    </source>
</evidence>
<dbReference type="STRING" id="97972.A0A2V1E4Z1"/>
<name>A0A2V1E4Z1_9PLEO</name>
<reference evidence="1 2" key="1">
    <citation type="journal article" date="2018" name="Sci. Rep.">
        <title>Comparative genomics provides insights into the lifestyle and reveals functional heterogeneity of dark septate endophytic fungi.</title>
        <authorList>
            <person name="Knapp D.G."/>
            <person name="Nemeth J.B."/>
            <person name="Barry K."/>
            <person name="Hainaut M."/>
            <person name="Henrissat B."/>
            <person name="Johnson J."/>
            <person name="Kuo A."/>
            <person name="Lim J.H.P."/>
            <person name="Lipzen A."/>
            <person name="Nolan M."/>
            <person name="Ohm R.A."/>
            <person name="Tamas L."/>
            <person name="Grigoriev I.V."/>
            <person name="Spatafora J.W."/>
            <person name="Nagy L.G."/>
            <person name="Kovacs G.M."/>
        </authorList>
    </citation>
    <scope>NUCLEOTIDE SEQUENCE [LARGE SCALE GENOMIC DNA]</scope>
    <source>
        <strain evidence="1 2">DSE2036</strain>
    </source>
</reference>
<dbReference type="OrthoDB" id="5015991at2759"/>
<dbReference type="EMBL" id="KZ805313">
    <property type="protein sequence ID" value="PVI05648.1"/>
    <property type="molecule type" value="Genomic_DNA"/>
</dbReference>